<dbReference type="AlphaFoldDB" id="A0A1U7TV19"/>
<dbReference type="RefSeq" id="XP_008056922.1">
    <property type="nucleotide sequence ID" value="XM_008058731.1"/>
</dbReference>
<evidence type="ECO:0000313" key="15">
    <source>
        <dbReference type="Proteomes" id="UP000189704"/>
    </source>
</evidence>
<keyword evidence="9" id="KW-1015">Disulfide bond</keyword>
<dbReference type="Proteomes" id="UP000189704">
    <property type="component" value="Unplaced"/>
</dbReference>
<evidence type="ECO:0000259" key="14">
    <source>
        <dbReference type="PROSITE" id="PS50835"/>
    </source>
</evidence>
<keyword evidence="2" id="KW-0399">Innate immunity</keyword>
<keyword evidence="7" id="KW-1064">Adaptive immunity</keyword>
<evidence type="ECO:0000313" key="16">
    <source>
        <dbReference type="RefSeq" id="XP_008056922.1"/>
    </source>
</evidence>
<evidence type="ECO:0000256" key="12">
    <source>
        <dbReference type="SAM" id="MobiDB-lite"/>
    </source>
</evidence>
<dbReference type="InterPro" id="IPR036179">
    <property type="entry name" value="Ig-like_dom_sf"/>
</dbReference>
<dbReference type="GeneID" id="103261111"/>
<feature type="transmembrane region" description="Helical" evidence="13">
    <location>
        <begin position="453"/>
        <end position="474"/>
    </location>
</feature>
<accession>A0A1U7TV19</accession>
<dbReference type="Pfam" id="PF13927">
    <property type="entry name" value="Ig_3"/>
    <property type="match status" value="1"/>
</dbReference>
<protein>
    <submittedName>
        <fullName evidence="16">T-lymphocyte surface antigen Ly-9</fullName>
    </submittedName>
</protein>
<dbReference type="InterPro" id="IPR007110">
    <property type="entry name" value="Ig-like_dom"/>
</dbReference>
<reference evidence="16" key="1">
    <citation type="submission" date="2025-08" db="UniProtKB">
        <authorList>
            <consortium name="RefSeq"/>
        </authorList>
    </citation>
    <scope>IDENTIFICATION</scope>
</reference>
<evidence type="ECO:0000256" key="7">
    <source>
        <dbReference type="ARBA" id="ARBA00023130"/>
    </source>
</evidence>
<evidence type="ECO:0000256" key="2">
    <source>
        <dbReference type="ARBA" id="ARBA00022588"/>
    </source>
</evidence>
<keyword evidence="5" id="KW-0391">Immunity</keyword>
<dbReference type="FunFam" id="2.60.40.10:FF:000470">
    <property type="entry name" value="SLAM family member 7"/>
    <property type="match status" value="2"/>
</dbReference>
<evidence type="ECO:0000256" key="1">
    <source>
        <dbReference type="ARBA" id="ARBA00004479"/>
    </source>
</evidence>
<keyword evidence="6 13" id="KW-1133">Transmembrane helix</keyword>
<dbReference type="FunFam" id="2.60.40.10:FF:000820">
    <property type="entry name" value="SLAM family member 7"/>
    <property type="match status" value="2"/>
</dbReference>
<dbReference type="OrthoDB" id="9835793at2759"/>
<evidence type="ECO:0000256" key="8">
    <source>
        <dbReference type="ARBA" id="ARBA00023136"/>
    </source>
</evidence>
<dbReference type="InterPro" id="IPR013783">
    <property type="entry name" value="Ig-like_fold"/>
</dbReference>
<feature type="domain" description="Ig-like" evidence="14">
    <location>
        <begin position="157"/>
        <end position="233"/>
    </location>
</feature>
<dbReference type="SMART" id="SM00409">
    <property type="entry name" value="IG"/>
    <property type="match status" value="2"/>
</dbReference>
<name>A0A1U7TV19_CARSF</name>
<sequence length="640" mass="70751">MAGTKSHTNDRNLGPFYSNPQKSWPQIFSSTLWTFLLFLLMGLRVSGKDSSPKVVFGILGGSVTLPLNISVDAEIEHVTWNGPQNALALAYPNREVTIMVKSYQGRLNITSSSYSLNISNLTMKDAGSYKAQINQKDSKDTTEEKFTLHIYAQLPEPQVTMESVNMSENSSCDITLKCSVKGEGKDVLYSWTPRDTHASESNGGSILTISQTPCDPDPPYTCTARNPVSQSSSHPVHAWQFCSDPETFRGRAMGEPVMGILGESITLPLALSVSQGTGNVIWMFNTSVISKECEATANPLMKFRDLDKNRVWISGQDYSLKIDQLKLEDAGLYHAFVCSEASRVISMTHVTLLIYRRLVKPKITWKLGPTKDGTCRVSLTCSVEDGGNNVTYTWTPLQKGAIVSQGGSHLNISWRSDENRPNLTCTASNTVSNSSHQFPSGNICSGPEGNMRLWTVLSLMVCLLCFGVFGLCIWKQKRQRSDPVFSSSQAEASADTPGYEKLDIPSKPARQQPPATSDSSSDSNVTTEEDEERPEMPKTINGRDEVYDLVTQEDTECDSASEGQEYDLVTPDDTVVKPMVEGDTEYTQVFFNLQGKIPVSQKKESSVTIYCSVQKPQMVMPPPQENERESPEIPTYENFI</sequence>
<dbReference type="CTD" id="4063"/>
<keyword evidence="11" id="KW-0393">Immunoglobulin domain</keyword>
<feature type="region of interest" description="Disordered" evidence="12">
    <location>
        <begin position="485"/>
        <end position="545"/>
    </location>
</feature>
<keyword evidence="4" id="KW-0732">Signal</keyword>
<proteinExistence type="predicted"/>
<dbReference type="STRING" id="1868482.ENSTSYP00000003738"/>
<dbReference type="Pfam" id="PF07686">
    <property type="entry name" value="V-set"/>
    <property type="match status" value="1"/>
</dbReference>
<evidence type="ECO:0000256" key="6">
    <source>
        <dbReference type="ARBA" id="ARBA00022989"/>
    </source>
</evidence>
<keyword evidence="15" id="KW-1185">Reference proteome</keyword>
<evidence type="ECO:0000256" key="13">
    <source>
        <dbReference type="SAM" id="Phobius"/>
    </source>
</evidence>
<dbReference type="InterPro" id="IPR015631">
    <property type="entry name" value="CD2/SLAM_rcpt"/>
</dbReference>
<evidence type="ECO:0000256" key="11">
    <source>
        <dbReference type="ARBA" id="ARBA00023319"/>
    </source>
</evidence>
<dbReference type="PANTHER" id="PTHR12080">
    <property type="entry name" value="SIGNALING LYMPHOCYTIC ACTIVATION MOLECULE"/>
    <property type="match status" value="1"/>
</dbReference>
<evidence type="ECO:0000256" key="5">
    <source>
        <dbReference type="ARBA" id="ARBA00022859"/>
    </source>
</evidence>
<evidence type="ECO:0000256" key="3">
    <source>
        <dbReference type="ARBA" id="ARBA00022692"/>
    </source>
</evidence>
<feature type="region of interest" description="Disordered" evidence="12">
    <location>
        <begin position="618"/>
        <end position="640"/>
    </location>
</feature>
<dbReference type="SUPFAM" id="SSF48726">
    <property type="entry name" value="Immunoglobulin"/>
    <property type="match status" value="4"/>
</dbReference>
<keyword evidence="8 13" id="KW-0472">Membrane</keyword>
<gene>
    <name evidence="16" type="primary">LY9</name>
</gene>
<dbReference type="CDD" id="cd16842">
    <property type="entry name" value="Ig_SLAM-like_N"/>
    <property type="match status" value="1"/>
</dbReference>
<dbReference type="GO" id="GO:0045087">
    <property type="term" value="P:innate immune response"/>
    <property type="evidence" value="ECO:0007669"/>
    <property type="project" value="UniProtKB-KW"/>
</dbReference>
<feature type="domain" description="Ig-like" evidence="14">
    <location>
        <begin position="361"/>
        <end position="444"/>
    </location>
</feature>
<dbReference type="PANTHER" id="PTHR12080:SF114">
    <property type="entry name" value="T-LYMPHOCYTE SURFACE ANTIGEN LY-9"/>
    <property type="match status" value="1"/>
</dbReference>
<dbReference type="InterPro" id="IPR003599">
    <property type="entry name" value="Ig_sub"/>
</dbReference>
<comment type="subcellular location">
    <subcellularLocation>
        <location evidence="1">Membrane</location>
        <topology evidence="1">Single-pass type I membrane protein</topology>
    </subcellularLocation>
</comment>
<dbReference type="GO" id="GO:0042110">
    <property type="term" value="P:T cell activation"/>
    <property type="evidence" value="ECO:0007669"/>
    <property type="project" value="TreeGrafter"/>
</dbReference>
<dbReference type="GO" id="GO:0009897">
    <property type="term" value="C:external side of plasma membrane"/>
    <property type="evidence" value="ECO:0007669"/>
    <property type="project" value="TreeGrafter"/>
</dbReference>
<keyword evidence="3 13" id="KW-0812">Transmembrane</keyword>
<dbReference type="PROSITE" id="PS50835">
    <property type="entry name" value="IG_LIKE"/>
    <property type="match status" value="2"/>
</dbReference>
<keyword evidence="10" id="KW-0325">Glycoprotein</keyword>
<feature type="compositionally biased region" description="Low complexity" evidence="12">
    <location>
        <begin position="516"/>
        <end position="526"/>
    </location>
</feature>
<dbReference type="InterPro" id="IPR013106">
    <property type="entry name" value="Ig_V-set"/>
</dbReference>
<evidence type="ECO:0000256" key="4">
    <source>
        <dbReference type="ARBA" id="ARBA00022729"/>
    </source>
</evidence>
<evidence type="ECO:0000256" key="9">
    <source>
        <dbReference type="ARBA" id="ARBA00023157"/>
    </source>
</evidence>
<dbReference type="Gene3D" id="2.60.40.10">
    <property type="entry name" value="Immunoglobulins"/>
    <property type="match status" value="4"/>
</dbReference>
<organism evidence="15 16">
    <name type="scientific">Carlito syrichta</name>
    <name type="common">Philippine tarsier</name>
    <name type="synonym">Tarsius syrichta</name>
    <dbReference type="NCBI Taxonomy" id="1868482"/>
    <lineage>
        <taxon>Eukaryota</taxon>
        <taxon>Metazoa</taxon>
        <taxon>Chordata</taxon>
        <taxon>Craniata</taxon>
        <taxon>Vertebrata</taxon>
        <taxon>Euteleostomi</taxon>
        <taxon>Mammalia</taxon>
        <taxon>Eutheria</taxon>
        <taxon>Euarchontoglires</taxon>
        <taxon>Primates</taxon>
        <taxon>Haplorrhini</taxon>
        <taxon>Tarsiiformes</taxon>
        <taxon>Tarsiidae</taxon>
        <taxon>Carlito</taxon>
    </lineage>
</organism>
<dbReference type="GO" id="GO:0002250">
    <property type="term" value="P:adaptive immune response"/>
    <property type="evidence" value="ECO:0007669"/>
    <property type="project" value="UniProtKB-KW"/>
</dbReference>
<dbReference type="KEGG" id="csyr:103261111"/>
<evidence type="ECO:0000256" key="10">
    <source>
        <dbReference type="ARBA" id="ARBA00023180"/>
    </source>
</evidence>